<organism evidence="1">
    <name type="scientific">marine sediment metagenome</name>
    <dbReference type="NCBI Taxonomy" id="412755"/>
    <lineage>
        <taxon>unclassified sequences</taxon>
        <taxon>metagenomes</taxon>
        <taxon>ecological metagenomes</taxon>
    </lineage>
</organism>
<sequence length="29" mass="3313">GLNFIARGQFMGRHGHISRHRVDLYGDSD</sequence>
<accession>X0ST22</accession>
<name>X0ST22_9ZZZZ</name>
<dbReference type="EMBL" id="BARS01009698">
    <property type="protein sequence ID" value="GAF78306.1"/>
    <property type="molecule type" value="Genomic_DNA"/>
</dbReference>
<comment type="caution">
    <text evidence="1">The sequence shown here is derived from an EMBL/GenBank/DDBJ whole genome shotgun (WGS) entry which is preliminary data.</text>
</comment>
<proteinExistence type="predicted"/>
<feature type="non-terminal residue" evidence="1">
    <location>
        <position position="1"/>
    </location>
</feature>
<evidence type="ECO:0000313" key="1">
    <source>
        <dbReference type="EMBL" id="GAF78306.1"/>
    </source>
</evidence>
<protein>
    <submittedName>
        <fullName evidence="1">Uncharacterized protein</fullName>
    </submittedName>
</protein>
<gene>
    <name evidence="1" type="ORF">S01H1_18173</name>
</gene>
<dbReference type="AlphaFoldDB" id="X0ST22"/>
<reference evidence="1" key="1">
    <citation type="journal article" date="2014" name="Front. Microbiol.">
        <title>High frequency of phylogenetically diverse reductive dehalogenase-homologous genes in deep subseafloor sedimentary metagenomes.</title>
        <authorList>
            <person name="Kawai M."/>
            <person name="Futagami T."/>
            <person name="Toyoda A."/>
            <person name="Takaki Y."/>
            <person name="Nishi S."/>
            <person name="Hori S."/>
            <person name="Arai W."/>
            <person name="Tsubouchi T."/>
            <person name="Morono Y."/>
            <person name="Uchiyama I."/>
            <person name="Ito T."/>
            <person name="Fujiyama A."/>
            <person name="Inagaki F."/>
            <person name="Takami H."/>
        </authorList>
    </citation>
    <scope>NUCLEOTIDE SEQUENCE</scope>
    <source>
        <strain evidence="1">Expedition CK06-06</strain>
    </source>
</reference>